<dbReference type="SUPFAM" id="SSF57701">
    <property type="entry name" value="Zn2/Cys6 DNA-binding domain"/>
    <property type="match status" value="1"/>
</dbReference>
<keyword evidence="2" id="KW-0805">Transcription regulation</keyword>
<feature type="region of interest" description="Disordered" evidence="6">
    <location>
        <begin position="112"/>
        <end position="159"/>
    </location>
</feature>
<dbReference type="Proteomes" id="UP000777482">
    <property type="component" value="Unassembled WGS sequence"/>
</dbReference>
<dbReference type="EMBL" id="PUHQ01000049">
    <property type="protein sequence ID" value="KAG0659923.1"/>
    <property type="molecule type" value="Genomic_DNA"/>
</dbReference>
<keyword evidence="4" id="KW-0804">Transcription</keyword>
<dbReference type="AlphaFoldDB" id="A0A9P6W1N8"/>
<dbReference type="GO" id="GO:0000976">
    <property type="term" value="F:transcription cis-regulatory region binding"/>
    <property type="evidence" value="ECO:0007669"/>
    <property type="project" value="TreeGrafter"/>
</dbReference>
<proteinExistence type="predicted"/>
<dbReference type="PROSITE" id="PS50048">
    <property type="entry name" value="ZN2_CY6_FUNGAL_2"/>
    <property type="match status" value="1"/>
</dbReference>
<protein>
    <recommendedName>
        <fullName evidence="7">Zn(2)-C6 fungal-type domain-containing protein</fullName>
    </recommendedName>
</protein>
<evidence type="ECO:0000256" key="1">
    <source>
        <dbReference type="ARBA" id="ARBA00004123"/>
    </source>
</evidence>
<feature type="region of interest" description="Disordered" evidence="6">
    <location>
        <begin position="208"/>
        <end position="248"/>
    </location>
</feature>
<comment type="subcellular location">
    <subcellularLocation>
        <location evidence="1">Nucleus</location>
    </subcellularLocation>
</comment>
<dbReference type="PANTHER" id="PTHR31845">
    <property type="entry name" value="FINGER DOMAIN PROTEIN, PUTATIVE-RELATED"/>
    <property type="match status" value="1"/>
</dbReference>
<evidence type="ECO:0000256" key="5">
    <source>
        <dbReference type="ARBA" id="ARBA00023242"/>
    </source>
</evidence>
<gene>
    <name evidence="8" type="ORF">C6P46_004863</name>
</gene>
<dbReference type="InterPro" id="IPR001138">
    <property type="entry name" value="Zn2Cys6_DnaBD"/>
</dbReference>
<feature type="compositionally biased region" description="Low complexity" evidence="6">
    <location>
        <begin position="139"/>
        <end position="149"/>
    </location>
</feature>
<dbReference type="OrthoDB" id="39175at2759"/>
<evidence type="ECO:0000256" key="2">
    <source>
        <dbReference type="ARBA" id="ARBA00023015"/>
    </source>
</evidence>
<feature type="region of interest" description="Disordered" evidence="6">
    <location>
        <begin position="1"/>
        <end position="68"/>
    </location>
</feature>
<feature type="compositionally biased region" description="Pro residues" evidence="6">
    <location>
        <begin position="9"/>
        <end position="18"/>
    </location>
</feature>
<feature type="domain" description="Zn(2)-C6 fungal-type" evidence="7">
    <location>
        <begin position="254"/>
        <end position="285"/>
    </location>
</feature>
<organism evidence="8 9">
    <name type="scientific">Rhodotorula mucilaginosa</name>
    <name type="common">Yeast</name>
    <name type="synonym">Rhodotorula rubra</name>
    <dbReference type="NCBI Taxonomy" id="5537"/>
    <lineage>
        <taxon>Eukaryota</taxon>
        <taxon>Fungi</taxon>
        <taxon>Dikarya</taxon>
        <taxon>Basidiomycota</taxon>
        <taxon>Pucciniomycotina</taxon>
        <taxon>Microbotryomycetes</taxon>
        <taxon>Sporidiobolales</taxon>
        <taxon>Sporidiobolaceae</taxon>
        <taxon>Rhodotorula</taxon>
    </lineage>
</organism>
<feature type="region of interest" description="Disordered" evidence="6">
    <location>
        <begin position="414"/>
        <end position="466"/>
    </location>
</feature>
<dbReference type="Pfam" id="PF00172">
    <property type="entry name" value="Zn_clus"/>
    <property type="match status" value="1"/>
</dbReference>
<keyword evidence="3" id="KW-0238">DNA-binding</keyword>
<dbReference type="GO" id="GO:0000981">
    <property type="term" value="F:DNA-binding transcription factor activity, RNA polymerase II-specific"/>
    <property type="evidence" value="ECO:0007669"/>
    <property type="project" value="InterPro"/>
</dbReference>
<sequence>MSGLYDQQQPPPPHPVYNPPGVQSGSAPGADRMGSNPTAVAADGLASPSGGGPSPFSHPGQPLQPANEHAHSIVHSLYGSGGPSGPGGGGYYASNNTAMAAANYGTAPMHSSPGFPPIDHAGHAMLPPMHAQPPPPPSSSSSRRSLGSGEYPQQPPAADARFQRGLAHSAGPSYLAAQQHPQSHPRVPTPAAAAYPLASAIGANSVSTTNSALDGTGSQSLDTSPSQQHATTPSTPSGGGTNSQETTKSRSAMACQLCRRQKMKCEGPSKAPCRRCRAAGVACVFESPTSALPRVRSGGNAAQSWIDGRLQAFESRLSVLEDSAAGQSGALVQQRASSETQSVPPEMLSAHERRIAALEQQLYTLQLSIARTQPQPPPAAPPQPNVPPMGMYGSSYTVQHGGMSAYAPAMSEYGSPGAVPPHSARSDGYPTAPKHEPGLNSSTNGLKHAESDADDEHRGKRWKGEPGYGESDFIARGLVSEEEATMCFESYHLTFSYSDTNDEAPRQTRLSFEETRRRSPFFLAVVISIGARSLSRFDTFHVTFREALRLARQTFLPDAWMYDSELGLGNPGDRPPTLYPAYAPTWPTPAMNRAPHIVDTTEFEPRLSTLSLKALVLLGLYHAMPELLMHAWIAGYRFIWPSSLLEYEHMTNEERSSLRGLRSINIARVGVIACLWHSFYTYVRHQLGFVDHTPDLVRHHLEVISDSVYAEPVTDMVMRTNLEQNVILFEAFKKLGPAMRPAPPTAAEVYETIEKSLKKLDEWQQKHKHAMITVSQWGDSPELKHIVPLHHGRMWLLMYIYTCIPPDQLDLTLPRTRELARMSVESSIMILRWGVESRVWMPFSVVGNYVHIVQVPCAIFQLATCARWYPDILDCSVLRPLLHRLLQQCDATINGAGGTAREISRARRTKIEVQELDRLAFDLCGDETPSSNKACPLGGSGSLGSAAGSMGNEEPAAGGLFGQEITASLASLRLELNLWAKPLQAFEGDD</sequence>
<evidence type="ECO:0000313" key="8">
    <source>
        <dbReference type="EMBL" id="KAG0659923.1"/>
    </source>
</evidence>
<reference evidence="8 9" key="1">
    <citation type="submission" date="2020-11" db="EMBL/GenBank/DDBJ databases">
        <title>Kefir isolates.</title>
        <authorList>
            <person name="Marcisauskas S."/>
            <person name="Kim Y."/>
            <person name="Blasche S."/>
        </authorList>
    </citation>
    <scope>NUCLEOTIDE SEQUENCE [LARGE SCALE GENOMIC DNA]</scope>
    <source>
        <strain evidence="8 9">KR</strain>
    </source>
</reference>
<dbReference type="CDD" id="cd00067">
    <property type="entry name" value="GAL4"/>
    <property type="match status" value="1"/>
</dbReference>
<keyword evidence="5" id="KW-0539">Nucleus</keyword>
<evidence type="ECO:0000256" key="4">
    <source>
        <dbReference type="ARBA" id="ARBA00023163"/>
    </source>
</evidence>
<dbReference type="InterPro" id="IPR051089">
    <property type="entry name" value="prtT"/>
</dbReference>
<evidence type="ECO:0000313" key="9">
    <source>
        <dbReference type="Proteomes" id="UP000777482"/>
    </source>
</evidence>
<evidence type="ECO:0000256" key="6">
    <source>
        <dbReference type="SAM" id="MobiDB-lite"/>
    </source>
</evidence>
<keyword evidence="9" id="KW-1185">Reference proteome</keyword>
<accession>A0A9P6W1N8</accession>
<dbReference type="GO" id="GO:0005634">
    <property type="term" value="C:nucleus"/>
    <property type="evidence" value="ECO:0007669"/>
    <property type="project" value="UniProtKB-SubCell"/>
</dbReference>
<dbReference type="InterPro" id="IPR036864">
    <property type="entry name" value="Zn2-C6_fun-type_DNA-bd_sf"/>
</dbReference>
<comment type="caution">
    <text evidence="8">The sequence shown here is derived from an EMBL/GenBank/DDBJ whole genome shotgun (WGS) entry which is preliminary data.</text>
</comment>
<dbReference type="GO" id="GO:0008270">
    <property type="term" value="F:zinc ion binding"/>
    <property type="evidence" value="ECO:0007669"/>
    <property type="project" value="InterPro"/>
</dbReference>
<dbReference type="SMART" id="SM00066">
    <property type="entry name" value="GAL4"/>
    <property type="match status" value="1"/>
</dbReference>
<dbReference type="Gene3D" id="4.10.240.10">
    <property type="entry name" value="Zn(2)-C6 fungal-type DNA-binding domain"/>
    <property type="match status" value="1"/>
</dbReference>
<dbReference type="PROSITE" id="PS00463">
    <property type="entry name" value="ZN2_CY6_FUNGAL_1"/>
    <property type="match status" value="1"/>
</dbReference>
<dbReference type="PANTHER" id="PTHR31845:SF17">
    <property type="entry name" value="ZN(II)2CYS6 TRANSCRIPTION FACTOR (EUROFUNG)"/>
    <property type="match status" value="1"/>
</dbReference>
<evidence type="ECO:0000256" key="3">
    <source>
        <dbReference type="ARBA" id="ARBA00023125"/>
    </source>
</evidence>
<feature type="compositionally biased region" description="Polar residues" evidence="6">
    <location>
        <begin position="208"/>
        <end position="230"/>
    </location>
</feature>
<feature type="compositionally biased region" description="Basic and acidic residues" evidence="6">
    <location>
        <begin position="447"/>
        <end position="464"/>
    </location>
</feature>
<name>A0A9P6W1N8_RHOMI</name>
<evidence type="ECO:0000259" key="7">
    <source>
        <dbReference type="PROSITE" id="PS50048"/>
    </source>
</evidence>